<dbReference type="OrthoDB" id="428036at2"/>
<reference evidence="1 2" key="1">
    <citation type="journal article" date="2013" name="PLoS ONE">
        <title>Cultivation and Complete Genome Sequencing of Gloeobacter kilaueensis sp. nov., from a Lava Cave in Kilauea Caldera, Hawai'i.</title>
        <authorList>
            <person name="Saw J.H."/>
            <person name="Schatz M."/>
            <person name="Brown M.V."/>
            <person name="Kunkel D.D."/>
            <person name="Foster J.S."/>
            <person name="Shick H."/>
            <person name="Christensen S."/>
            <person name="Hou S."/>
            <person name="Wan X."/>
            <person name="Donachie S.P."/>
        </authorList>
    </citation>
    <scope>NUCLEOTIDE SEQUENCE [LARGE SCALE GENOMIC DNA]</scope>
    <source>
        <strain evidence="2">JS</strain>
    </source>
</reference>
<dbReference type="EMBL" id="CP003587">
    <property type="protein sequence ID" value="AGY59197.1"/>
    <property type="molecule type" value="Genomic_DNA"/>
</dbReference>
<evidence type="ECO:0008006" key="3">
    <source>
        <dbReference type="Google" id="ProtNLM"/>
    </source>
</evidence>
<evidence type="ECO:0000313" key="1">
    <source>
        <dbReference type="EMBL" id="AGY59197.1"/>
    </source>
</evidence>
<name>U5QJM5_GLOK1</name>
<protein>
    <recommendedName>
        <fullName evidence="3">BrnT family toxin</fullName>
    </recommendedName>
</protein>
<accession>U5QJM5</accession>
<dbReference type="Pfam" id="PF04365">
    <property type="entry name" value="BrnT_toxin"/>
    <property type="match status" value="1"/>
</dbReference>
<dbReference type="STRING" id="1183438.GKIL_2951"/>
<dbReference type="Gene3D" id="3.10.450.530">
    <property type="entry name" value="Ribonuclease toxin, BrnT, of type II toxin-antitoxin system"/>
    <property type="match status" value="1"/>
</dbReference>
<dbReference type="AlphaFoldDB" id="U5QJM5"/>
<dbReference type="InterPro" id="IPR007460">
    <property type="entry name" value="BrnT_toxin"/>
</dbReference>
<proteinExistence type="predicted"/>
<gene>
    <name evidence="1" type="ORF">GKIL_2951</name>
</gene>
<keyword evidence="2" id="KW-1185">Reference proteome</keyword>
<evidence type="ECO:0000313" key="2">
    <source>
        <dbReference type="Proteomes" id="UP000017396"/>
    </source>
</evidence>
<dbReference type="HOGENOM" id="CLU_149290_1_0_3"/>
<dbReference type="InterPro" id="IPR038573">
    <property type="entry name" value="BrnT_sf"/>
</dbReference>
<dbReference type="KEGG" id="glj:GKIL_2951"/>
<dbReference type="Proteomes" id="UP000017396">
    <property type="component" value="Chromosome"/>
</dbReference>
<sequence>MFLAWTWDNEKNRTNKCDHGLSFESAQYVFRDLLAVSRPDPYPHEERWQTIGMIGNMTIFVVHTWPDPDPDTGEETGRIISAREATPYERRAYEEGTL</sequence>
<dbReference type="eggNOG" id="COG2929">
    <property type="taxonomic scope" value="Bacteria"/>
</dbReference>
<organism evidence="1 2">
    <name type="scientific">Gloeobacter kilaueensis (strain ATCC BAA-2537 / CCAP 1431/1 / ULC 316 / JS1)</name>
    <dbReference type="NCBI Taxonomy" id="1183438"/>
    <lineage>
        <taxon>Bacteria</taxon>
        <taxon>Bacillati</taxon>
        <taxon>Cyanobacteriota</taxon>
        <taxon>Cyanophyceae</taxon>
        <taxon>Gloeobacterales</taxon>
        <taxon>Gloeobacteraceae</taxon>
        <taxon>Gloeobacter</taxon>
    </lineage>
</organism>